<gene>
    <name evidence="1" type="ORF">C6Y40_04495</name>
</gene>
<dbReference type="Gene3D" id="3.40.50.150">
    <property type="entry name" value="Vaccinia Virus protein VP39"/>
    <property type="match status" value="1"/>
</dbReference>
<protein>
    <recommendedName>
        <fullName evidence="3">Methylase</fullName>
    </recommendedName>
</protein>
<sequence>MSKPFSQACENNKAPILAVLRDAFEQAGKVLEIGSGTGQHAVHFAEGLPHLHWQTSDVPVHHEGINAWVNEANLPNLAAPIPLHIGQDSFPENGFDAVYSANTAHIMFAHEVQQMMAGIAKLLPAGGVFCQYGPFIYKNAFSSASNEAFHYSLLERGLGGYKSIEELLSWVGNSMQLTDIIDMPANNLCLIWRKQG</sequence>
<dbReference type="SUPFAM" id="SSF53335">
    <property type="entry name" value="S-adenosyl-L-methionine-dependent methyltransferases"/>
    <property type="match status" value="1"/>
</dbReference>
<dbReference type="InterPro" id="IPR010342">
    <property type="entry name" value="DUF938"/>
</dbReference>
<keyword evidence="2" id="KW-1185">Reference proteome</keyword>
<dbReference type="EMBL" id="PVNP01000033">
    <property type="protein sequence ID" value="PRO74838.1"/>
    <property type="molecule type" value="Genomic_DNA"/>
</dbReference>
<dbReference type="Pfam" id="PF06080">
    <property type="entry name" value="DUF938"/>
    <property type="match status" value="1"/>
</dbReference>
<proteinExistence type="predicted"/>
<evidence type="ECO:0008006" key="3">
    <source>
        <dbReference type="Google" id="ProtNLM"/>
    </source>
</evidence>
<name>A0A2S9VEF6_9ALTE</name>
<dbReference type="CDD" id="cd02440">
    <property type="entry name" value="AdoMet_MTases"/>
    <property type="match status" value="1"/>
</dbReference>
<organism evidence="1 2">
    <name type="scientific">Alteromonas alba</name>
    <dbReference type="NCBI Taxonomy" id="2079529"/>
    <lineage>
        <taxon>Bacteria</taxon>
        <taxon>Pseudomonadati</taxon>
        <taxon>Pseudomonadota</taxon>
        <taxon>Gammaproteobacteria</taxon>
        <taxon>Alteromonadales</taxon>
        <taxon>Alteromonadaceae</taxon>
        <taxon>Alteromonas/Salinimonas group</taxon>
        <taxon>Alteromonas</taxon>
    </lineage>
</organism>
<accession>A0A2S9VEF6</accession>
<dbReference type="InterPro" id="IPR029063">
    <property type="entry name" value="SAM-dependent_MTases_sf"/>
</dbReference>
<dbReference type="PANTHER" id="PTHR20974:SF0">
    <property type="entry name" value="UPF0585 PROTEIN CG18661"/>
    <property type="match status" value="1"/>
</dbReference>
<reference evidence="2" key="1">
    <citation type="journal article" date="2020" name="Int. J. Syst. Evol. Microbiol.">
        <title>Alteromonas alba sp. nov., a marine bacterium isolated from the seawater of the West Pacific Ocean.</title>
        <authorList>
            <person name="Sun C."/>
            <person name="Wu Y.-H."/>
            <person name="Xamxidin M."/>
            <person name="Cheng H."/>
            <person name="Xu X.-W."/>
        </authorList>
    </citation>
    <scope>NUCLEOTIDE SEQUENCE [LARGE SCALE GENOMIC DNA]</scope>
    <source>
        <strain evidence="2">190</strain>
    </source>
</reference>
<dbReference type="AlphaFoldDB" id="A0A2S9VEF6"/>
<dbReference type="Proteomes" id="UP000238949">
    <property type="component" value="Unassembled WGS sequence"/>
</dbReference>
<evidence type="ECO:0000313" key="2">
    <source>
        <dbReference type="Proteomes" id="UP000238949"/>
    </source>
</evidence>
<dbReference type="PANTHER" id="PTHR20974">
    <property type="entry name" value="UPF0585 PROTEIN CG18661"/>
    <property type="match status" value="1"/>
</dbReference>
<dbReference type="RefSeq" id="WP_105933546.1">
    <property type="nucleotide sequence ID" value="NZ_PVNP01000033.1"/>
</dbReference>
<evidence type="ECO:0000313" key="1">
    <source>
        <dbReference type="EMBL" id="PRO74838.1"/>
    </source>
</evidence>
<comment type="caution">
    <text evidence="1">The sequence shown here is derived from an EMBL/GenBank/DDBJ whole genome shotgun (WGS) entry which is preliminary data.</text>
</comment>
<dbReference type="OrthoDB" id="5563826at2"/>